<dbReference type="EMBL" id="KM110942">
    <property type="protein sequence ID" value="AIP91276.1"/>
    <property type="molecule type" value="Genomic_RNA"/>
</dbReference>
<accession>A0A089FYE7</accession>
<organism evidence="2 3">
    <name type="scientific">Mikumi yellow baboon virus 1</name>
    <dbReference type="NCBI Taxonomy" id="1546177"/>
    <lineage>
        <taxon>Viruses</taxon>
        <taxon>Riboviria</taxon>
        <taxon>Orthornavirae</taxon>
        <taxon>Pisuviricota</taxon>
        <taxon>Pisoniviricetes</taxon>
        <taxon>Nidovirales</taxon>
        <taxon>Arnidovirineae</taxon>
        <taxon>Arteriviridae</taxon>
        <taxon>Simarterivirinae</taxon>
        <taxon>Thetaarterivirus</taxon>
        <taxon>Mitartevirus</taxon>
        <taxon>Thetaarterivirus mikelba</taxon>
        <taxon>Thetaarterivirus mikelba 1</taxon>
    </lineage>
</organism>
<evidence type="ECO:0000313" key="2">
    <source>
        <dbReference type="EMBL" id="AIP91276.1"/>
    </source>
</evidence>
<keyword evidence="1" id="KW-0472">Membrane</keyword>
<proteinExistence type="predicted"/>
<protein>
    <submittedName>
        <fullName evidence="2">E protein</fullName>
    </submittedName>
</protein>
<gene>
    <name evidence="2" type="primary">ORF2a</name>
</gene>
<reference evidence="2 3" key="1">
    <citation type="journal article" date="2014" name="J. Virol.">
        <title>Two Novel Simian Arteriviruses in Captive and Wild Baboons (Papio spp.).</title>
        <authorList>
            <person name="Bailey A.L."/>
            <person name="Lauck M."/>
            <person name="Sibley S.D."/>
            <person name="Pecotte J."/>
            <person name="Rice K."/>
            <person name="Weny G."/>
            <person name="Tumukunde A."/>
            <person name="Hyeroba D."/>
            <person name="Greene J."/>
            <person name="Correll M."/>
            <person name="Gleicher M."/>
            <person name="Friedrich T.C."/>
            <person name="Jahrling P.B."/>
            <person name="Kuhn J.H."/>
            <person name="Goldberg T.L."/>
            <person name="Rogers J."/>
            <person name="O'Connor D.H."/>
        </authorList>
    </citation>
    <scope>NUCLEOTIDE SEQUENCE [LARGE SCALE GENOMIC DNA]</scope>
    <source>
        <strain evidence="2">MYBV_M71</strain>
    </source>
</reference>
<dbReference type="Proteomes" id="UP000111245">
    <property type="component" value="Genome"/>
</dbReference>
<name>A0A089FYE7_9NIDO</name>
<evidence type="ECO:0000313" key="3">
    <source>
        <dbReference type="Proteomes" id="UP000111245"/>
    </source>
</evidence>
<sequence>MGSYASIFYHALQTAIHELIVSAVDLVIYFVLILLTLLVGKGIGLVLRSLFSCAAVVKPGKFDLPTRVSSAKARIL</sequence>
<keyword evidence="1" id="KW-0812">Transmembrane</keyword>
<keyword evidence="1" id="KW-1133">Transmembrane helix</keyword>
<evidence type="ECO:0000256" key="1">
    <source>
        <dbReference type="SAM" id="Phobius"/>
    </source>
</evidence>
<feature type="transmembrane region" description="Helical" evidence="1">
    <location>
        <begin position="20"/>
        <end position="40"/>
    </location>
</feature>